<organism evidence="10 11">
    <name type="scientific">Paratrimastix pyriformis</name>
    <dbReference type="NCBI Taxonomy" id="342808"/>
    <lineage>
        <taxon>Eukaryota</taxon>
        <taxon>Metamonada</taxon>
        <taxon>Preaxostyla</taxon>
        <taxon>Paratrimastigidae</taxon>
        <taxon>Paratrimastix</taxon>
    </lineage>
</organism>
<evidence type="ECO:0000313" key="10">
    <source>
        <dbReference type="EMBL" id="KAJ4460112.1"/>
    </source>
</evidence>
<accession>A0ABQ8UQZ2</accession>
<dbReference type="InterPro" id="IPR050291">
    <property type="entry name" value="CDF_Transporter"/>
</dbReference>
<proteinExistence type="predicted"/>
<dbReference type="InterPro" id="IPR036837">
    <property type="entry name" value="Cation_efflux_CTD_sf"/>
</dbReference>
<evidence type="ECO:0000256" key="2">
    <source>
        <dbReference type="ARBA" id="ARBA00022448"/>
    </source>
</evidence>
<keyword evidence="4 7" id="KW-1133">Transmembrane helix</keyword>
<dbReference type="InterPro" id="IPR027469">
    <property type="entry name" value="Cation_efflux_TMD_sf"/>
</dbReference>
<protein>
    <submittedName>
        <fullName evidence="10">Cation efflux protein</fullName>
    </submittedName>
</protein>
<dbReference type="PANTHER" id="PTHR43840:SF13">
    <property type="entry name" value="CATION EFFLUX PROTEIN CYTOPLASMIC DOMAIN-CONTAINING PROTEIN"/>
    <property type="match status" value="1"/>
</dbReference>
<evidence type="ECO:0000256" key="7">
    <source>
        <dbReference type="SAM" id="Phobius"/>
    </source>
</evidence>
<sequence length="494" mass="52870">MATKAQPPVCFVASASLAALQVQHLHKAIRFPAMEAVARGYSADLVEAPSLSDPSVHTNGPSGGRISTGESTDNSLPIIEPHLTPSPSDSLLQEDDNTLPSERFKSFVKADSLLAGRELSNRAKAFYKDQNAMIESFVKIDRNEIVDEEEEAKRAKSARFAITMSFCVNVVLFCIKLYAAIASMSLSVIASTVDSILDLCSGSVVFLTSRIKNRANLEKYPVGKHRIEPLGVVVFASIMGTASLQIVREAASKLASADHSPPAFAIGPVVVLACTIVSKLCLFVLCRVLGRTNTAARALAQDHINDVLTNSLGAVAYLVATMPALWWLDSAGAIGLSCFIIVNWGRTVAGLVKSLMGHTADWDFIQQITYIAATHSHFIQAVGPHPLPGPPPGRAAHPRLASAGLGWPRLTGLALVRGRGGAGADTVQAYQTGSGAIVEIHIVLDRRLPLKTSHDVSEALSLRVERVPHVERCYVHVDYEAFHKPSAEHASIAS</sequence>
<gene>
    <name evidence="10" type="ORF">PAPYR_3843</name>
</gene>
<evidence type="ECO:0000313" key="11">
    <source>
        <dbReference type="Proteomes" id="UP001141327"/>
    </source>
</evidence>
<dbReference type="Gene3D" id="3.30.70.1350">
    <property type="entry name" value="Cation efflux protein, cytoplasmic domain"/>
    <property type="match status" value="1"/>
</dbReference>
<feature type="domain" description="Cation efflux protein transmembrane" evidence="8">
    <location>
        <begin position="163"/>
        <end position="356"/>
    </location>
</feature>
<feature type="transmembrane region" description="Helical" evidence="7">
    <location>
        <begin position="229"/>
        <end position="247"/>
    </location>
</feature>
<dbReference type="EMBL" id="JAPMOS010000015">
    <property type="protein sequence ID" value="KAJ4460112.1"/>
    <property type="molecule type" value="Genomic_DNA"/>
</dbReference>
<feature type="transmembrane region" description="Helical" evidence="7">
    <location>
        <begin position="307"/>
        <end position="328"/>
    </location>
</feature>
<keyword evidence="3 7" id="KW-0812">Transmembrane</keyword>
<name>A0ABQ8UQZ2_9EUKA</name>
<feature type="transmembrane region" description="Helical" evidence="7">
    <location>
        <begin position="263"/>
        <end position="286"/>
    </location>
</feature>
<evidence type="ECO:0000259" key="8">
    <source>
        <dbReference type="Pfam" id="PF01545"/>
    </source>
</evidence>
<evidence type="ECO:0000256" key="3">
    <source>
        <dbReference type="ARBA" id="ARBA00022692"/>
    </source>
</evidence>
<dbReference type="Proteomes" id="UP001141327">
    <property type="component" value="Unassembled WGS sequence"/>
</dbReference>
<feature type="region of interest" description="Disordered" evidence="6">
    <location>
        <begin position="50"/>
        <end position="95"/>
    </location>
</feature>
<dbReference type="Pfam" id="PF01545">
    <property type="entry name" value="Cation_efflux"/>
    <property type="match status" value="1"/>
</dbReference>
<keyword evidence="5 7" id="KW-0472">Membrane</keyword>
<dbReference type="Gene3D" id="1.20.1510.10">
    <property type="entry name" value="Cation efflux protein transmembrane domain"/>
    <property type="match status" value="1"/>
</dbReference>
<dbReference type="SUPFAM" id="SSF161111">
    <property type="entry name" value="Cation efflux protein transmembrane domain-like"/>
    <property type="match status" value="1"/>
</dbReference>
<feature type="transmembrane region" description="Helical" evidence="7">
    <location>
        <begin position="160"/>
        <end position="181"/>
    </location>
</feature>
<comment type="caution">
    <text evidence="10">The sequence shown here is derived from an EMBL/GenBank/DDBJ whole genome shotgun (WGS) entry which is preliminary data.</text>
</comment>
<dbReference type="Pfam" id="PF16916">
    <property type="entry name" value="ZT_dimer"/>
    <property type="match status" value="1"/>
</dbReference>
<keyword evidence="11" id="KW-1185">Reference proteome</keyword>
<feature type="transmembrane region" description="Helical" evidence="7">
    <location>
        <begin position="187"/>
        <end position="208"/>
    </location>
</feature>
<keyword evidence="2" id="KW-0813">Transport</keyword>
<dbReference type="InterPro" id="IPR027470">
    <property type="entry name" value="Cation_efflux_CTD"/>
</dbReference>
<evidence type="ECO:0000256" key="5">
    <source>
        <dbReference type="ARBA" id="ARBA00023136"/>
    </source>
</evidence>
<evidence type="ECO:0000256" key="1">
    <source>
        <dbReference type="ARBA" id="ARBA00004141"/>
    </source>
</evidence>
<evidence type="ECO:0000259" key="9">
    <source>
        <dbReference type="Pfam" id="PF16916"/>
    </source>
</evidence>
<reference evidence="10" key="1">
    <citation type="journal article" date="2022" name="bioRxiv">
        <title>Genomics of Preaxostyla Flagellates Illuminates Evolutionary Transitions and the Path Towards Mitochondrial Loss.</title>
        <authorList>
            <person name="Novak L.V.F."/>
            <person name="Treitli S.C."/>
            <person name="Pyrih J."/>
            <person name="Halakuc P."/>
            <person name="Pipaliya S.V."/>
            <person name="Vacek V."/>
            <person name="Brzon O."/>
            <person name="Soukal P."/>
            <person name="Eme L."/>
            <person name="Dacks J.B."/>
            <person name="Karnkowska A."/>
            <person name="Elias M."/>
            <person name="Hampl V."/>
        </authorList>
    </citation>
    <scope>NUCLEOTIDE SEQUENCE</scope>
    <source>
        <strain evidence="10">RCP-MX</strain>
    </source>
</reference>
<feature type="domain" description="Cation efflux protein cytoplasmic" evidence="9">
    <location>
        <begin position="426"/>
        <end position="478"/>
    </location>
</feature>
<evidence type="ECO:0000256" key="4">
    <source>
        <dbReference type="ARBA" id="ARBA00022989"/>
    </source>
</evidence>
<comment type="subcellular location">
    <subcellularLocation>
        <location evidence="1">Membrane</location>
        <topology evidence="1">Multi-pass membrane protein</topology>
    </subcellularLocation>
</comment>
<dbReference type="InterPro" id="IPR058533">
    <property type="entry name" value="Cation_efflux_TM"/>
</dbReference>
<dbReference type="PANTHER" id="PTHR43840">
    <property type="entry name" value="MITOCHONDRIAL METAL TRANSPORTER 1-RELATED"/>
    <property type="match status" value="1"/>
</dbReference>
<dbReference type="SUPFAM" id="SSF160240">
    <property type="entry name" value="Cation efflux protein cytoplasmic domain-like"/>
    <property type="match status" value="1"/>
</dbReference>
<evidence type="ECO:0000256" key="6">
    <source>
        <dbReference type="SAM" id="MobiDB-lite"/>
    </source>
</evidence>